<evidence type="ECO:0000313" key="8">
    <source>
        <dbReference type="Proteomes" id="UP000264217"/>
    </source>
</evidence>
<keyword evidence="7" id="KW-0032">Aminotransferase</keyword>
<protein>
    <submittedName>
        <fullName evidence="7">PLP-dependent aminotransferase family protein</fullName>
    </submittedName>
</protein>
<dbReference type="InterPro" id="IPR004839">
    <property type="entry name" value="Aminotransferase_I/II_large"/>
</dbReference>
<dbReference type="InterPro" id="IPR036390">
    <property type="entry name" value="WH_DNA-bd_sf"/>
</dbReference>
<gene>
    <name evidence="7" type="ORF">D0C36_13400</name>
</gene>
<dbReference type="SUPFAM" id="SSF53383">
    <property type="entry name" value="PLP-dependent transferases"/>
    <property type="match status" value="1"/>
</dbReference>
<dbReference type="Pfam" id="PF00392">
    <property type="entry name" value="GntR"/>
    <property type="match status" value="1"/>
</dbReference>
<evidence type="ECO:0000256" key="1">
    <source>
        <dbReference type="ARBA" id="ARBA00005384"/>
    </source>
</evidence>
<evidence type="ECO:0000256" key="2">
    <source>
        <dbReference type="ARBA" id="ARBA00022898"/>
    </source>
</evidence>
<dbReference type="Gene3D" id="1.10.10.10">
    <property type="entry name" value="Winged helix-like DNA-binding domain superfamily/Winged helix DNA-binding domain"/>
    <property type="match status" value="1"/>
</dbReference>
<keyword evidence="5" id="KW-0804">Transcription</keyword>
<dbReference type="OrthoDB" id="594134at2"/>
<keyword evidence="2" id="KW-0663">Pyridoxal phosphate</keyword>
<name>A0A372NT56_9SPHI</name>
<dbReference type="Pfam" id="PF00155">
    <property type="entry name" value="Aminotran_1_2"/>
    <property type="match status" value="1"/>
</dbReference>
<dbReference type="SMART" id="SM00345">
    <property type="entry name" value="HTH_GNTR"/>
    <property type="match status" value="1"/>
</dbReference>
<dbReference type="Proteomes" id="UP000264217">
    <property type="component" value="Unassembled WGS sequence"/>
</dbReference>
<evidence type="ECO:0000313" key="7">
    <source>
        <dbReference type="EMBL" id="RFZ92418.1"/>
    </source>
</evidence>
<evidence type="ECO:0000256" key="5">
    <source>
        <dbReference type="ARBA" id="ARBA00023163"/>
    </source>
</evidence>
<dbReference type="GO" id="GO:0030170">
    <property type="term" value="F:pyridoxal phosphate binding"/>
    <property type="evidence" value="ECO:0007669"/>
    <property type="project" value="InterPro"/>
</dbReference>
<proteinExistence type="inferred from homology"/>
<sequence>MQIVSALLRIDKTQPTPVYQQIANDIICHIRQGTLKPSMALPSSRALAASLKVHRNTVVAAYDELYAQSWVDVYPKKGIFIAANLPEVTPRALVSDVNVKKLAYPEETHFNVCDKKLGHVRLFNPGVARSVTFNEGFPDTRLAPVELMLREYRRFANYQFTQKYLLYGPEQGSENLRTELAIFLSETRGLHVQPEHILITKGAQMAIYLAAQLLLGKGDVVIAGDPGYCGANEVFEQTGAKLELVPVDEHGIDLDAVEAICKKQKVTMLYVIPHHHQPTTVTLSSERRMRLLELAMKYGFAIIEDDYDYDFHYSSSPILPLASADYYGSVIYVGSFCKTIAPGIRIGFMVAPPNLIREATKMRRLIDRQGEQLLEEAMANLLKNGDITRHLKKANKLYHERRDIFCKLLREQVGDHISFKIPDGGFAIWMKYKNGLQPAVVAEKAAAMGLGISAGKDYYYDPDHSHQNIRLGFASMNAKEMEQGVDLFAKAIKKAF</sequence>
<dbReference type="GO" id="GO:0003700">
    <property type="term" value="F:DNA-binding transcription factor activity"/>
    <property type="evidence" value="ECO:0007669"/>
    <property type="project" value="InterPro"/>
</dbReference>
<dbReference type="AlphaFoldDB" id="A0A372NT56"/>
<dbReference type="PROSITE" id="PS50949">
    <property type="entry name" value="HTH_GNTR"/>
    <property type="match status" value="1"/>
</dbReference>
<dbReference type="InterPro" id="IPR036388">
    <property type="entry name" value="WH-like_DNA-bd_sf"/>
</dbReference>
<dbReference type="InterPro" id="IPR000524">
    <property type="entry name" value="Tscrpt_reg_HTH_GntR"/>
</dbReference>
<reference evidence="7 8" key="1">
    <citation type="submission" date="2018-08" db="EMBL/GenBank/DDBJ databases">
        <title>Mucilaginibacter sp. MYSH2.</title>
        <authorList>
            <person name="Seo T."/>
        </authorList>
    </citation>
    <scope>NUCLEOTIDE SEQUENCE [LARGE SCALE GENOMIC DNA]</scope>
    <source>
        <strain evidence="7 8">MYSH2</strain>
    </source>
</reference>
<keyword evidence="4" id="KW-0238">DNA-binding</keyword>
<evidence type="ECO:0000259" key="6">
    <source>
        <dbReference type="PROSITE" id="PS50949"/>
    </source>
</evidence>
<evidence type="ECO:0000256" key="4">
    <source>
        <dbReference type="ARBA" id="ARBA00023125"/>
    </source>
</evidence>
<dbReference type="Gene3D" id="3.40.640.10">
    <property type="entry name" value="Type I PLP-dependent aspartate aminotransferase-like (Major domain)"/>
    <property type="match status" value="1"/>
</dbReference>
<dbReference type="CDD" id="cd07377">
    <property type="entry name" value="WHTH_GntR"/>
    <property type="match status" value="1"/>
</dbReference>
<keyword evidence="7" id="KW-0808">Transferase</keyword>
<dbReference type="CDD" id="cd00609">
    <property type="entry name" value="AAT_like"/>
    <property type="match status" value="1"/>
</dbReference>
<feature type="domain" description="HTH gntR-type" evidence="6">
    <location>
        <begin position="16"/>
        <end position="84"/>
    </location>
</feature>
<dbReference type="SUPFAM" id="SSF46785">
    <property type="entry name" value="Winged helix' DNA-binding domain"/>
    <property type="match status" value="1"/>
</dbReference>
<dbReference type="PANTHER" id="PTHR46577">
    <property type="entry name" value="HTH-TYPE TRANSCRIPTIONAL REGULATORY PROTEIN GABR"/>
    <property type="match status" value="1"/>
</dbReference>
<keyword evidence="8" id="KW-1185">Reference proteome</keyword>
<dbReference type="InterPro" id="IPR015424">
    <property type="entry name" value="PyrdxlP-dep_Trfase"/>
</dbReference>
<accession>A0A372NT56</accession>
<evidence type="ECO:0000256" key="3">
    <source>
        <dbReference type="ARBA" id="ARBA00023015"/>
    </source>
</evidence>
<organism evidence="7 8">
    <name type="scientific">Mucilaginibacter conchicola</name>
    <dbReference type="NCBI Taxonomy" id="2303333"/>
    <lineage>
        <taxon>Bacteria</taxon>
        <taxon>Pseudomonadati</taxon>
        <taxon>Bacteroidota</taxon>
        <taxon>Sphingobacteriia</taxon>
        <taxon>Sphingobacteriales</taxon>
        <taxon>Sphingobacteriaceae</taxon>
        <taxon>Mucilaginibacter</taxon>
    </lineage>
</organism>
<dbReference type="InterPro" id="IPR051446">
    <property type="entry name" value="HTH_trans_reg/aminotransferase"/>
</dbReference>
<comment type="caution">
    <text evidence="7">The sequence shown here is derived from an EMBL/GenBank/DDBJ whole genome shotgun (WGS) entry which is preliminary data.</text>
</comment>
<keyword evidence="3" id="KW-0805">Transcription regulation</keyword>
<dbReference type="GO" id="GO:0008483">
    <property type="term" value="F:transaminase activity"/>
    <property type="evidence" value="ECO:0007669"/>
    <property type="project" value="UniProtKB-KW"/>
</dbReference>
<dbReference type="InterPro" id="IPR015421">
    <property type="entry name" value="PyrdxlP-dep_Trfase_major"/>
</dbReference>
<dbReference type="GO" id="GO:0003677">
    <property type="term" value="F:DNA binding"/>
    <property type="evidence" value="ECO:0007669"/>
    <property type="project" value="UniProtKB-KW"/>
</dbReference>
<dbReference type="RefSeq" id="WP_117392128.1">
    <property type="nucleotide sequence ID" value="NZ_QWDC01000002.1"/>
</dbReference>
<dbReference type="EMBL" id="QWDC01000002">
    <property type="protein sequence ID" value="RFZ92418.1"/>
    <property type="molecule type" value="Genomic_DNA"/>
</dbReference>
<dbReference type="PANTHER" id="PTHR46577:SF1">
    <property type="entry name" value="HTH-TYPE TRANSCRIPTIONAL REGULATORY PROTEIN GABR"/>
    <property type="match status" value="1"/>
</dbReference>
<comment type="similarity">
    <text evidence="1">In the C-terminal section; belongs to the class-I pyridoxal-phosphate-dependent aminotransferase family.</text>
</comment>